<gene>
    <name evidence="2" type="ORF">BWR60_07760</name>
</gene>
<feature type="compositionally biased region" description="Basic and acidic residues" evidence="1">
    <location>
        <begin position="35"/>
        <end position="47"/>
    </location>
</feature>
<keyword evidence="3" id="KW-1185">Reference proteome</keyword>
<dbReference type="AlphaFoldDB" id="A0A211ZS01"/>
<dbReference type="Proteomes" id="UP000196655">
    <property type="component" value="Unassembled WGS sequence"/>
</dbReference>
<evidence type="ECO:0000313" key="2">
    <source>
        <dbReference type="EMBL" id="OWJ67857.1"/>
    </source>
</evidence>
<evidence type="ECO:0000313" key="3">
    <source>
        <dbReference type="Proteomes" id="UP000196655"/>
    </source>
</evidence>
<organism evidence="2 3">
    <name type="scientific">Inquilinus limosus</name>
    <dbReference type="NCBI Taxonomy" id="171674"/>
    <lineage>
        <taxon>Bacteria</taxon>
        <taxon>Pseudomonadati</taxon>
        <taxon>Pseudomonadota</taxon>
        <taxon>Alphaproteobacteria</taxon>
        <taxon>Rhodospirillales</taxon>
        <taxon>Rhodospirillaceae</taxon>
        <taxon>Inquilinus</taxon>
    </lineage>
</organism>
<accession>A0A211ZS01</accession>
<comment type="caution">
    <text evidence="2">The sequence shown here is derived from an EMBL/GenBank/DDBJ whole genome shotgun (WGS) entry which is preliminary data.</text>
</comment>
<name>A0A211ZS01_9PROT</name>
<feature type="region of interest" description="Disordered" evidence="1">
    <location>
        <begin position="33"/>
        <end position="59"/>
    </location>
</feature>
<reference evidence="3" key="1">
    <citation type="submission" date="2017-05" db="EMBL/GenBank/DDBJ databases">
        <authorList>
            <person name="Macchi M."/>
            <person name="Festa S."/>
            <person name="Coppotelli B.M."/>
            <person name="Morelli I.S."/>
        </authorList>
    </citation>
    <scope>NUCLEOTIDE SEQUENCE [LARGE SCALE GENOMIC DNA]</scope>
    <source>
        <strain evidence="3">I</strain>
    </source>
</reference>
<dbReference type="EMBL" id="NHON01000010">
    <property type="protein sequence ID" value="OWJ67857.1"/>
    <property type="molecule type" value="Genomic_DNA"/>
</dbReference>
<proteinExistence type="predicted"/>
<evidence type="ECO:0000256" key="1">
    <source>
        <dbReference type="SAM" id="MobiDB-lite"/>
    </source>
</evidence>
<protein>
    <submittedName>
        <fullName evidence="2">Uncharacterized protein</fullName>
    </submittedName>
</protein>
<sequence length="59" mass="6569">MQDEARASRRQALRHQFRNRVAVFVMAGILQQPGRTEKTGAEKDGDGWTRSLPSAIDGT</sequence>